<evidence type="ECO:0000313" key="4">
    <source>
        <dbReference type="Proteomes" id="UP001339429"/>
    </source>
</evidence>
<accession>A0A1T5I0E2</accession>
<dbReference type="RefSeq" id="WP_080157568.1">
    <property type="nucleotide sequence ID" value="NZ_FUZI01000003.1"/>
</dbReference>
<keyword evidence="1" id="KW-0223">Dioxygenase</keyword>
<dbReference type="Gene3D" id="2.60.120.620">
    <property type="entry name" value="q2cbj1_9rhob like domain"/>
    <property type="match status" value="1"/>
</dbReference>
<dbReference type="InterPro" id="IPR018724">
    <property type="entry name" value="2OG-Fe_dioxygenase"/>
</dbReference>
<dbReference type="GO" id="GO:0051213">
    <property type="term" value="F:dioxygenase activity"/>
    <property type="evidence" value="ECO:0007669"/>
    <property type="project" value="UniProtKB-KW"/>
</dbReference>
<dbReference type="EMBL" id="JAYXUD010000006">
    <property type="protein sequence ID" value="MEC6898870.1"/>
    <property type="molecule type" value="Genomic_DNA"/>
</dbReference>
<sequence>MNTPLMCNLQLTQLSDHAVTELAPSFQYLPHTSHADGEYRLRRYSIVQMHNGKIEHLPPTDFVQSNDINHFQGNVVRHFEALDDELIHCDGMLEMCELFQSANALPDDQPIEIHQMRIAALNGETPTSPEGIHQDGFEHIAVIGIDRHNIKGGEFLVYKDKTASPFLCTTLQHGEMAILADDILWHNAHPIKAIKKHQQGYWDVFVLTTKEIKHDI</sequence>
<protein>
    <submittedName>
        <fullName evidence="1">2OG-Fe dioxygenase family protein</fullName>
    </submittedName>
</protein>
<keyword evidence="1" id="KW-0560">Oxidoreductase</keyword>
<reference evidence="2 3" key="1">
    <citation type="submission" date="2017-02" db="EMBL/GenBank/DDBJ databases">
        <authorList>
            <person name="Peterson S.W."/>
        </authorList>
    </citation>
    <scope>NUCLEOTIDE SEQUENCE [LARGE SCALE GENOMIC DNA]</scope>
    <source>
        <strain evidence="2">Type strain: NCCB 100098</strain>
        <strain evidence="3">type strain: NCCB 100098</strain>
    </source>
</reference>
<dbReference type="OrthoDB" id="6681382at2"/>
<dbReference type="Pfam" id="PF10014">
    <property type="entry name" value="2OG-Fe_Oxy_2"/>
    <property type="match status" value="1"/>
</dbReference>
<evidence type="ECO:0000313" key="2">
    <source>
        <dbReference type="EMBL" id="SKC32578.1"/>
    </source>
</evidence>
<proteinExistence type="predicted"/>
<reference evidence="1 4" key="2">
    <citation type="submission" date="2024-01" db="EMBL/GenBank/DDBJ databases">
        <title>Active colonisers of the gastrointestinal tract of Atlantic salmon farmed in a warm water region.</title>
        <authorList>
            <person name="Bowman J.P."/>
        </authorList>
    </citation>
    <scope>NUCLEOTIDE SEQUENCE [LARGE SCALE GENOMIC DNA]</scope>
    <source>
        <strain evidence="1 4">S4MW1</strain>
    </source>
</reference>
<gene>
    <name evidence="2" type="ORF">CZ809_02094</name>
    <name evidence="1" type="ORF">VXS00_09485</name>
</gene>
<keyword evidence="4" id="KW-1185">Reference proteome</keyword>
<dbReference type="Proteomes" id="UP000189966">
    <property type="component" value="Unassembled WGS sequence"/>
</dbReference>
<dbReference type="AlphaFoldDB" id="A0A1T5I0E2"/>
<dbReference type="EMBL" id="FUZI01000003">
    <property type="protein sequence ID" value="SKC32578.1"/>
    <property type="molecule type" value="Genomic_DNA"/>
</dbReference>
<evidence type="ECO:0000313" key="1">
    <source>
        <dbReference type="EMBL" id="MEC6898870.1"/>
    </source>
</evidence>
<organism evidence="2 3">
    <name type="scientific">Photobacterium piscicola</name>
    <dbReference type="NCBI Taxonomy" id="1378299"/>
    <lineage>
        <taxon>Bacteria</taxon>
        <taxon>Pseudomonadati</taxon>
        <taxon>Pseudomonadota</taxon>
        <taxon>Gammaproteobacteria</taxon>
        <taxon>Vibrionales</taxon>
        <taxon>Vibrionaceae</taxon>
        <taxon>Photobacterium</taxon>
    </lineage>
</organism>
<evidence type="ECO:0000313" key="3">
    <source>
        <dbReference type="Proteomes" id="UP000189966"/>
    </source>
</evidence>
<name>A0A1T5I0E2_9GAMM</name>
<dbReference type="Proteomes" id="UP001339429">
    <property type="component" value="Unassembled WGS sequence"/>
</dbReference>